<evidence type="ECO:0000313" key="2">
    <source>
        <dbReference type="EMBL" id="KKQ47469.1"/>
    </source>
</evidence>
<sequence length="216" mass="23493">MSMKQTLNTSALVTADSPKGQRATETFRGQYNKAELDEDSGQRLNEHPGFSVYLAEGIRRFSAKAPDYNLAKARGITYTNEMLLAYGNSLPSVSHLEWCYTNGMILVPGPASPTALLGVRDLKAGYFYSKTGGWYANDNEKFSRNDKVEAGWLALLKKEVTGSLNENWSSQKGLVVAPMIVPNAGEALSCIRTSMSGHQASTRTVTTSTSVSIPKV</sequence>
<evidence type="ECO:0000256" key="1">
    <source>
        <dbReference type="SAM" id="MobiDB-lite"/>
    </source>
</evidence>
<gene>
    <name evidence="2" type="ORF">US65_C0009G0002</name>
</gene>
<name>A0A0G0KE78_9BACT</name>
<protein>
    <submittedName>
        <fullName evidence="2">Uncharacterized protein</fullName>
    </submittedName>
</protein>
<feature type="region of interest" description="Disordered" evidence="1">
    <location>
        <begin position="1"/>
        <end position="24"/>
    </location>
</feature>
<accession>A0A0G0KE78</accession>
<evidence type="ECO:0000313" key="3">
    <source>
        <dbReference type="Proteomes" id="UP000034430"/>
    </source>
</evidence>
<proteinExistence type="predicted"/>
<feature type="compositionally biased region" description="Polar residues" evidence="1">
    <location>
        <begin position="1"/>
        <end position="12"/>
    </location>
</feature>
<reference evidence="2 3" key="1">
    <citation type="journal article" date="2015" name="Nature">
        <title>rRNA introns, odd ribosomes, and small enigmatic genomes across a large radiation of phyla.</title>
        <authorList>
            <person name="Brown C.T."/>
            <person name="Hug L.A."/>
            <person name="Thomas B.C."/>
            <person name="Sharon I."/>
            <person name="Castelle C.J."/>
            <person name="Singh A."/>
            <person name="Wilkins M.J."/>
            <person name="Williams K.H."/>
            <person name="Banfield J.F."/>
        </authorList>
    </citation>
    <scope>NUCLEOTIDE SEQUENCE [LARGE SCALE GENOMIC DNA]</scope>
</reference>
<dbReference type="Proteomes" id="UP000034430">
    <property type="component" value="Unassembled WGS sequence"/>
</dbReference>
<dbReference type="AlphaFoldDB" id="A0A0G0KE78"/>
<dbReference type="EMBL" id="LBTU01000009">
    <property type="protein sequence ID" value="KKQ47469.1"/>
    <property type="molecule type" value="Genomic_DNA"/>
</dbReference>
<organism evidence="2 3">
    <name type="scientific">Candidatus Yanofskybacteria bacterium GW2011_GWC2_37_9</name>
    <dbReference type="NCBI Taxonomy" id="1619028"/>
    <lineage>
        <taxon>Bacteria</taxon>
        <taxon>Candidatus Yanofskyibacteriota</taxon>
    </lineage>
</organism>
<comment type="caution">
    <text evidence="2">The sequence shown here is derived from an EMBL/GenBank/DDBJ whole genome shotgun (WGS) entry which is preliminary data.</text>
</comment>